<dbReference type="Proteomes" id="UP000838756">
    <property type="component" value="Unassembled WGS sequence"/>
</dbReference>
<keyword evidence="3" id="KW-1185">Reference proteome</keyword>
<protein>
    <submittedName>
        <fullName evidence="2">Jg13617 protein</fullName>
    </submittedName>
</protein>
<accession>A0A8S4QTI4</accession>
<proteinExistence type="predicted"/>
<organism evidence="2 3">
    <name type="scientific">Pararge aegeria aegeria</name>
    <dbReference type="NCBI Taxonomy" id="348720"/>
    <lineage>
        <taxon>Eukaryota</taxon>
        <taxon>Metazoa</taxon>
        <taxon>Ecdysozoa</taxon>
        <taxon>Arthropoda</taxon>
        <taxon>Hexapoda</taxon>
        <taxon>Insecta</taxon>
        <taxon>Pterygota</taxon>
        <taxon>Neoptera</taxon>
        <taxon>Endopterygota</taxon>
        <taxon>Lepidoptera</taxon>
        <taxon>Glossata</taxon>
        <taxon>Ditrysia</taxon>
        <taxon>Papilionoidea</taxon>
        <taxon>Nymphalidae</taxon>
        <taxon>Satyrinae</taxon>
        <taxon>Satyrini</taxon>
        <taxon>Parargina</taxon>
        <taxon>Pararge</taxon>
    </lineage>
</organism>
<dbReference type="EMBL" id="CAKXAJ010019785">
    <property type="protein sequence ID" value="CAH2218666.1"/>
    <property type="molecule type" value="Genomic_DNA"/>
</dbReference>
<name>A0A8S4QTI4_9NEOP</name>
<evidence type="ECO:0000313" key="2">
    <source>
        <dbReference type="EMBL" id="CAH2218666.1"/>
    </source>
</evidence>
<evidence type="ECO:0000313" key="3">
    <source>
        <dbReference type="Proteomes" id="UP000838756"/>
    </source>
</evidence>
<comment type="caution">
    <text evidence="2">The sequence shown here is derived from an EMBL/GenBank/DDBJ whole genome shotgun (WGS) entry which is preliminary data.</text>
</comment>
<reference evidence="2" key="1">
    <citation type="submission" date="2022-03" db="EMBL/GenBank/DDBJ databases">
        <authorList>
            <person name="Lindestad O."/>
        </authorList>
    </citation>
    <scope>NUCLEOTIDE SEQUENCE</scope>
</reference>
<evidence type="ECO:0000256" key="1">
    <source>
        <dbReference type="SAM" id="MobiDB-lite"/>
    </source>
</evidence>
<feature type="region of interest" description="Disordered" evidence="1">
    <location>
        <begin position="30"/>
        <end position="50"/>
    </location>
</feature>
<gene>
    <name evidence="2" type="primary">jg13617</name>
    <name evidence="2" type="ORF">PAEG_LOCUS6412</name>
</gene>
<sequence length="119" mass="13198">MPQTDTHTHTSNLQHPVVFTSRVKTQEIEKKARPWTQEAGSLPTAPIGRPNRQIIINGERQLQCHSQSTHLIPPDVVEQWGSSLSRSPRSPGAVATPQVVIGKCPSENQKNWLSVKSAY</sequence>
<dbReference type="AlphaFoldDB" id="A0A8S4QTI4"/>